<organism evidence="1 2">
    <name type="scientific">Ochrobactrum phage POA1180</name>
    <dbReference type="NCBI Taxonomy" id="1897640"/>
    <lineage>
        <taxon>Viruses</taxon>
        <taxon>Duplodnaviria</taxon>
        <taxon>Heunggongvirae</taxon>
        <taxon>Uroviricota</taxon>
        <taxon>Caudoviricetes</taxon>
        <taxon>Abaiavirus</taxon>
        <taxon>Abaiavirus POA1180</taxon>
    </lineage>
</organism>
<proteinExistence type="predicted"/>
<accession>A0A219VHC8</accession>
<protein>
    <submittedName>
        <fullName evidence="1">Uncharacterized protein</fullName>
    </submittedName>
</protein>
<dbReference type="Proteomes" id="UP000226413">
    <property type="component" value="Segment"/>
</dbReference>
<sequence>MIRFHFEDDGQDFLWWDVEDMGDGIGKVVDAGPLQAWAWASGNHYVNLGEPHGVGDKLITTDDLARSQATGYSRVLEHRVTRVERISEQAGEA</sequence>
<evidence type="ECO:0000313" key="1">
    <source>
        <dbReference type="EMBL" id="AOT25355.1"/>
    </source>
</evidence>
<gene>
    <name evidence="1" type="ORF">POA1180_47</name>
</gene>
<name>A0A219VHC8_9CAUD</name>
<dbReference type="EMBL" id="KX669658">
    <property type="protein sequence ID" value="AOT25355.1"/>
    <property type="molecule type" value="Genomic_DNA"/>
</dbReference>
<keyword evidence="2" id="KW-1185">Reference proteome</keyword>
<evidence type="ECO:0000313" key="2">
    <source>
        <dbReference type="Proteomes" id="UP000226413"/>
    </source>
</evidence>
<reference evidence="1 2" key="1">
    <citation type="journal article" date="2017" name="Front. Microbiol.">
        <title>Prevalence, Host Range, and Comparative Genomic Analysis of Temperate Ochrobactrum Phages.</title>
        <authorList>
            <person name="Jackel C."/>
            <person name="Hertwig S."/>
            <person name="Scholz H.C."/>
            <person name="Nockler K."/>
            <person name="Reetz J."/>
            <person name="Hammerl J.A."/>
        </authorList>
    </citation>
    <scope>NUCLEOTIDE SEQUENCE [LARGE SCALE GENOMIC DNA]</scope>
</reference>